<evidence type="ECO:0000259" key="1">
    <source>
        <dbReference type="Pfam" id="PF18962"/>
    </source>
</evidence>
<dbReference type="NCBIfam" id="TIGR04183">
    <property type="entry name" value="Por_Secre_tail"/>
    <property type="match status" value="1"/>
</dbReference>
<organism evidence="2 3">
    <name type="scientific">Panacibacter ginsenosidivorans</name>
    <dbReference type="NCBI Taxonomy" id="1813871"/>
    <lineage>
        <taxon>Bacteria</taxon>
        <taxon>Pseudomonadati</taxon>
        <taxon>Bacteroidota</taxon>
        <taxon>Chitinophagia</taxon>
        <taxon>Chitinophagales</taxon>
        <taxon>Chitinophagaceae</taxon>
        <taxon>Panacibacter</taxon>
    </lineage>
</organism>
<dbReference type="OrthoDB" id="1488385at2"/>
<dbReference type="InterPro" id="IPR026444">
    <property type="entry name" value="Secre_tail"/>
</dbReference>
<dbReference type="KEGG" id="pgin:FRZ67_13170"/>
<keyword evidence="3" id="KW-1185">Reference proteome</keyword>
<dbReference type="EMBL" id="CP042435">
    <property type="protein sequence ID" value="QEC68206.1"/>
    <property type="molecule type" value="Genomic_DNA"/>
</dbReference>
<evidence type="ECO:0000313" key="2">
    <source>
        <dbReference type="EMBL" id="QEC68206.1"/>
    </source>
</evidence>
<dbReference type="RefSeq" id="WP_147190013.1">
    <property type="nucleotide sequence ID" value="NZ_CP042435.1"/>
</dbReference>
<dbReference type="InterPro" id="IPR025667">
    <property type="entry name" value="SprB_repeat"/>
</dbReference>
<dbReference type="AlphaFoldDB" id="A0A5B8VBZ7"/>
<dbReference type="Pfam" id="PF13573">
    <property type="entry name" value="SprB"/>
    <property type="match status" value="1"/>
</dbReference>
<dbReference type="Proteomes" id="UP000321533">
    <property type="component" value="Chromosome"/>
</dbReference>
<sequence>MNRILSLIVVMFFTIYLIPCKSSAQQKPSGRVAKIIRIKDLKCNIEIIGVVTDVNCFGDNTGGIDLTVTGTKGSVSYLWNDGSTEQNRDGLSAGTYTVMVKDETKRKSTASFTVTQPDAPLTIDPIIKQPSSDTKCDGSVVLDIAGGNPLYSISWSDGYTGSCRKGLCPGSTYRICVTDSNGCSATTKVKLTAPSNLISQSIDASTLVTKDITTVVASPNPTKGMVQLAITAKTNGTAVINIYDANGKILMNLKSNVLQGINNKTVDLTKYSKGIYHIEMLVDGQKKTTKIMLQ</sequence>
<evidence type="ECO:0000313" key="3">
    <source>
        <dbReference type="Proteomes" id="UP000321533"/>
    </source>
</evidence>
<feature type="domain" description="Secretion system C-terminal sorting" evidence="1">
    <location>
        <begin position="219"/>
        <end position="292"/>
    </location>
</feature>
<accession>A0A5B8VBZ7</accession>
<proteinExistence type="predicted"/>
<name>A0A5B8VBZ7_9BACT</name>
<gene>
    <name evidence="2" type="ORF">FRZ67_13170</name>
</gene>
<reference evidence="2 3" key="1">
    <citation type="journal article" date="2016" name="Int. J. Syst. Evol. Microbiol.">
        <title>Panacibacter ginsenosidivorans gen. nov., sp. nov., with ginsenoside converting activity isolated from soil of a ginseng field.</title>
        <authorList>
            <person name="Siddiqi M.Z."/>
            <person name="Muhammad Shafi S."/>
            <person name="Choi K.D."/>
            <person name="Im W.T."/>
        </authorList>
    </citation>
    <scope>NUCLEOTIDE SEQUENCE [LARGE SCALE GENOMIC DNA]</scope>
    <source>
        <strain evidence="2 3">Gsoil1550</strain>
    </source>
</reference>
<dbReference type="Pfam" id="PF18962">
    <property type="entry name" value="Por_Secre_tail"/>
    <property type="match status" value="1"/>
</dbReference>
<protein>
    <submittedName>
        <fullName evidence="2">T9SS type A sorting domain-containing protein</fullName>
    </submittedName>
</protein>